<reference evidence="2" key="1">
    <citation type="journal article" date="2019" name="Int. J. Syst. Evol. Microbiol.">
        <title>The Global Catalogue of Microorganisms (GCM) 10K type strain sequencing project: providing services to taxonomists for standard genome sequencing and annotation.</title>
        <authorList>
            <consortium name="The Broad Institute Genomics Platform"/>
            <consortium name="The Broad Institute Genome Sequencing Center for Infectious Disease"/>
            <person name="Wu L."/>
            <person name="Ma J."/>
        </authorList>
    </citation>
    <scope>NUCLEOTIDE SEQUENCE [LARGE SCALE GENOMIC DNA]</scope>
    <source>
        <strain evidence="2">JCM 11756</strain>
    </source>
</reference>
<accession>A0ABP4JTA1</accession>
<dbReference type="EMBL" id="BAAAIZ010000063">
    <property type="protein sequence ID" value="GAA1428405.1"/>
    <property type="molecule type" value="Genomic_DNA"/>
</dbReference>
<evidence type="ECO:0000313" key="1">
    <source>
        <dbReference type="EMBL" id="GAA1428405.1"/>
    </source>
</evidence>
<keyword evidence="2" id="KW-1185">Reference proteome</keyword>
<name>A0ABP4JTA1_9ACTN</name>
<gene>
    <name evidence="1" type="ORF">GCM10009601_41540</name>
</gene>
<proteinExistence type="predicted"/>
<protein>
    <submittedName>
        <fullName evidence="1">Uncharacterized protein</fullName>
    </submittedName>
</protein>
<dbReference type="RefSeq" id="WP_344014596.1">
    <property type="nucleotide sequence ID" value="NZ_BAAAIZ010000063.1"/>
</dbReference>
<comment type="caution">
    <text evidence="1">The sequence shown here is derived from an EMBL/GenBank/DDBJ whole genome shotgun (WGS) entry which is preliminary data.</text>
</comment>
<dbReference type="Proteomes" id="UP001500973">
    <property type="component" value="Unassembled WGS sequence"/>
</dbReference>
<evidence type="ECO:0000313" key="2">
    <source>
        <dbReference type="Proteomes" id="UP001500973"/>
    </source>
</evidence>
<sequence>MGGRLGGAAGGPYRPGRSGKRLKADLRLRAELELCEQYGIPHSQFLGGDGRWSDLDLAKALAWQQWQRTVCPDCRTRLDEWNPSEGGHRHAYVTDTLRCPGCELIAQERDQVPEGRAGYGIKITLLPRSAYEAVQRGGSSGRTALANGR</sequence>
<organism evidence="1 2">
    <name type="scientific">Streptomyces thermospinosisporus</name>
    <dbReference type="NCBI Taxonomy" id="161482"/>
    <lineage>
        <taxon>Bacteria</taxon>
        <taxon>Bacillati</taxon>
        <taxon>Actinomycetota</taxon>
        <taxon>Actinomycetes</taxon>
        <taxon>Kitasatosporales</taxon>
        <taxon>Streptomycetaceae</taxon>
        <taxon>Streptomyces</taxon>
    </lineage>
</organism>